<sequence>MADDGWYEDGEMDREAARARRVAWIGMSVVTGLFGVVVLTVAAVALVVVLALGYAMAVMD</sequence>
<proteinExistence type="predicted"/>
<dbReference type="AlphaFoldDB" id="A0A6G3XZP6"/>
<organism evidence="2">
    <name type="scientific">Streptomyces sp. SID7499</name>
    <dbReference type="NCBI Taxonomy" id="2706086"/>
    <lineage>
        <taxon>Bacteria</taxon>
        <taxon>Bacillati</taxon>
        <taxon>Actinomycetota</taxon>
        <taxon>Actinomycetes</taxon>
        <taxon>Kitasatosporales</taxon>
        <taxon>Streptomycetaceae</taxon>
        <taxon>Streptomyces</taxon>
    </lineage>
</organism>
<keyword evidence="1" id="KW-0472">Membrane</keyword>
<keyword evidence="1" id="KW-0812">Transmembrane</keyword>
<protein>
    <submittedName>
        <fullName evidence="2">Uncharacterized protein</fullName>
    </submittedName>
</protein>
<reference evidence="2" key="1">
    <citation type="submission" date="2020-01" db="EMBL/GenBank/DDBJ databases">
        <title>Insect and environment-associated Actinomycetes.</title>
        <authorList>
            <person name="Currrie C."/>
            <person name="Chevrette M."/>
            <person name="Carlson C."/>
            <person name="Stubbendieck R."/>
            <person name="Wendt-Pienkowski E."/>
        </authorList>
    </citation>
    <scope>NUCLEOTIDE SEQUENCE</scope>
    <source>
        <strain evidence="2">SID7499</strain>
    </source>
</reference>
<gene>
    <name evidence="2" type="ORF">G3M58_93460</name>
</gene>
<name>A0A6G3XZP6_9ACTN</name>
<evidence type="ECO:0000313" key="2">
    <source>
        <dbReference type="EMBL" id="NEE23052.1"/>
    </source>
</evidence>
<accession>A0A6G3XZP6</accession>
<comment type="caution">
    <text evidence="2">The sequence shown here is derived from an EMBL/GenBank/DDBJ whole genome shotgun (WGS) entry which is preliminary data.</text>
</comment>
<feature type="transmembrane region" description="Helical" evidence="1">
    <location>
        <begin position="22"/>
        <end position="55"/>
    </location>
</feature>
<evidence type="ECO:0000256" key="1">
    <source>
        <dbReference type="SAM" id="Phobius"/>
    </source>
</evidence>
<keyword evidence="1" id="KW-1133">Transmembrane helix</keyword>
<dbReference type="EMBL" id="JAAGMN010010095">
    <property type="protein sequence ID" value="NEE23052.1"/>
    <property type="molecule type" value="Genomic_DNA"/>
</dbReference>